<protein>
    <submittedName>
        <fullName evidence="9">ABC transporter permease</fullName>
    </submittedName>
</protein>
<dbReference type="SUPFAM" id="SSF81345">
    <property type="entry name" value="ABC transporter involved in vitamin B12 uptake, BtuC"/>
    <property type="match status" value="1"/>
</dbReference>
<feature type="transmembrane region" description="Helical" evidence="8">
    <location>
        <begin position="171"/>
        <end position="193"/>
    </location>
</feature>
<keyword evidence="3" id="KW-0813">Transport</keyword>
<evidence type="ECO:0000256" key="1">
    <source>
        <dbReference type="ARBA" id="ARBA00004651"/>
    </source>
</evidence>
<reference evidence="9" key="1">
    <citation type="journal article" date="2014" name="Int. J. Syst. Evol. Microbiol.">
        <title>Complete genome sequence of Corynebacterium casei LMG S-19264T (=DSM 44701T), isolated from a smear-ripened cheese.</title>
        <authorList>
            <consortium name="US DOE Joint Genome Institute (JGI-PGF)"/>
            <person name="Walter F."/>
            <person name="Albersmeier A."/>
            <person name="Kalinowski J."/>
            <person name="Ruckert C."/>
        </authorList>
    </citation>
    <scope>NUCLEOTIDE SEQUENCE</scope>
    <source>
        <strain evidence="9">VKM B-2555</strain>
    </source>
</reference>
<dbReference type="PANTHER" id="PTHR30472:SF25">
    <property type="entry name" value="ABC TRANSPORTER PERMEASE PROTEIN MJ0876-RELATED"/>
    <property type="match status" value="1"/>
</dbReference>
<dbReference type="Gene3D" id="1.10.3470.10">
    <property type="entry name" value="ABC transporter involved in vitamin B12 uptake, BtuC"/>
    <property type="match status" value="1"/>
</dbReference>
<evidence type="ECO:0000256" key="8">
    <source>
        <dbReference type="SAM" id="Phobius"/>
    </source>
</evidence>
<feature type="transmembrane region" description="Helical" evidence="8">
    <location>
        <begin position="74"/>
        <end position="95"/>
    </location>
</feature>
<evidence type="ECO:0000256" key="6">
    <source>
        <dbReference type="ARBA" id="ARBA00022989"/>
    </source>
</evidence>
<keyword evidence="7 8" id="KW-0472">Membrane</keyword>
<comment type="caution">
    <text evidence="9">The sequence shown here is derived from an EMBL/GenBank/DDBJ whole genome shotgun (WGS) entry which is preliminary data.</text>
</comment>
<evidence type="ECO:0000256" key="4">
    <source>
        <dbReference type="ARBA" id="ARBA00022475"/>
    </source>
</evidence>
<dbReference type="CDD" id="cd06550">
    <property type="entry name" value="TM_ABC_iron-siderophores_like"/>
    <property type="match status" value="1"/>
</dbReference>
<feature type="transmembrane region" description="Helical" evidence="8">
    <location>
        <begin position="140"/>
        <end position="159"/>
    </location>
</feature>
<organism evidence="9 10">
    <name type="scientific">Methylopila jiangsuensis</name>
    <dbReference type="NCBI Taxonomy" id="586230"/>
    <lineage>
        <taxon>Bacteria</taxon>
        <taxon>Pseudomonadati</taxon>
        <taxon>Pseudomonadota</taxon>
        <taxon>Alphaproteobacteria</taxon>
        <taxon>Hyphomicrobiales</taxon>
        <taxon>Methylopilaceae</taxon>
        <taxon>Methylopila</taxon>
    </lineage>
</organism>
<evidence type="ECO:0000256" key="2">
    <source>
        <dbReference type="ARBA" id="ARBA00007935"/>
    </source>
</evidence>
<feature type="transmembrane region" description="Helical" evidence="8">
    <location>
        <begin position="107"/>
        <end position="134"/>
    </location>
</feature>
<dbReference type="Pfam" id="PF01032">
    <property type="entry name" value="FecCD"/>
    <property type="match status" value="1"/>
</dbReference>
<evidence type="ECO:0000256" key="3">
    <source>
        <dbReference type="ARBA" id="ARBA00022448"/>
    </source>
</evidence>
<dbReference type="GO" id="GO:0033214">
    <property type="term" value="P:siderophore-iron import into cell"/>
    <property type="evidence" value="ECO:0007669"/>
    <property type="project" value="TreeGrafter"/>
</dbReference>
<dbReference type="PANTHER" id="PTHR30472">
    <property type="entry name" value="FERRIC ENTEROBACTIN TRANSPORT SYSTEM PERMEASE PROTEIN"/>
    <property type="match status" value="1"/>
</dbReference>
<dbReference type="AlphaFoldDB" id="A0A9W6JKA2"/>
<feature type="transmembrane region" description="Helical" evidence="8">
    <location>
        <begin position="328"/>
        <end position="349"/>
    </location>
</feature>
<proteinExistence type="inferred from homology"/>
<keyword evidence="10" id="KW-1185">Reference proteome</keyword>
<feature type="transmembrane region" description="Helical" evidence="8">
    <location>
        <begin position="213"/>
        <end position="239"/>
    </location>
</feature>
<dbReference type="FunFam" id="1.10.3470.10:FF:000001">
    <property type="entry name" value="Vitamin B12 ABC transporter permease BtuC"/>
    <property type="match status" value="1"/>
</dbReference>
<feature type="transmembrane region" description="Helical" evidence="8">
    <location>
        <begin position="260"/>
        <end position="286"/>
    </location>
</feature>
<comment type="subcellular location">
    <subcellularLocation>
        <location evidence="1">Cell membrane</location>
        <topology evidence="1">Multi-pass membrane protein</topology>
    </subcellularLocation>
</comment>
<dbReference type="GO" id="GO:0022857">
    <property type="term" value="F:transmembrane transporter activity"/>
    <property type="evidence" value="ECO:0007669"/>
    <property type="project" value="InterPro"/>
</dbReference>
<dbReference type="InterPro" id="IPR000522">
    <property type="entry name" value="ABC_transptr_permease_BtuC"/>
</dbReference>
<evidence type="ECO:0000313" key="10">
    <source>
        <dbReference type="Proteomes" id="UP001143364"/>
    </source>
</evidence>
<gene>
    <name evidence="9" type="ORF">GCM10008171_26740</name>
</gene>
<keyword evidence="5 8" id="KW-0812">Transmembrane</keyword>
<keyword evidence="4" id="KW-1003">Cell membrane</keyword>
<dbReference type="RefSeq" id="WP_271205272.1">
    <property type="nucleotide sequence ID" value="NZ_BSFK01000016.1"/>
</dbReference>
<keyword evidence="6 8" id="KW-1133">Transmembrane helix</keyword>
<evidence type="ECO:0000313" key="9">
    <source>
        <dbReference type="EMBL" id="GLK77420.1"/>
    </source>
</evidence>
<dbReference type="Proteomes" id="UP001143364">
    <property type="component" value="Unassembled WGS sequence"/>
</dbReference>
<comment type="similarity">
    <text evidence="2">Belongs to the binding-protein-dependent transport system permease family. FecCD subfamily.</text>
</comment>
<accession>A0A9W6JKA2</accession>
<dbReference type="InterPro" id="IPR037294">
    <property type="entry name" value="ABC_BtuC-like"/>
</dbReference>
<sequence length="354" mass="36307">MPEETAAAYARDRTLDAYRRLTRRRAALAAALALAAFGALLLDIGSGASSVTAPDAFRALVGWGEVSRSLEVIVWQVRLPAALMALLVGAALALAGAEMQTVLGNPLAEPFTLGVSAAAALGAALAIVLGISAFGVPAEFAVPANAFLFALGSLLLLLLLSRVSGAGPDTLVLFGIALGFAAQSLLALVQFVATADSLQQLVFWSMGSLSRASMTTVGLLAAALALVAPFSFAASWRLTALRLGDERARSFGVDVARLRFAALARVSLLAACAVAFVGVVGFVGLVGPHVARMLVGEDHRYLLPASALCGALAMSLASVLSKMVVPGVILPIGLVTALVGLPVFVALILRRGRR</sequence>
<reference evidence="9" key="2">
    <citation type="submission" date="2023-01" db="EMBL/GenBank/DDBJ databases">
        <authorList>
            <person name="Sun Q."/>
            <person name="Evtushenko L."/>
        </authorList>
    </citation>
    <scope>NUCLEOTIDE SEQUENCE</scope>
    <source>
        <strain evidence="9">VKM B-2555</strain>
    </source>
</reference>
<dbReference type="EMBL" id="BSFK01000016">
    <property type="protein sequence ID" value="GLK77420.1"/>
    <property type="molecule type" value="Genomic_DNA"/>
</dbReference>
<evidence type="ECO:0000256" key="7">
    <source>
        <dbReference type="ARBA" id="ARBA00023136"/>
    </source>
</evidence>
<dbReference type="GO" id="GO:0005886">
    <property type="term" value="C:plasma membrane"/>
    <property type="evidence" value="ECO:0007669"/>
    <property type="project" value="UniProtKB-SubCell"/>
</dbReference>
<evidence type="ECO:0000256" key="5">
    <source>
        <dbReference type="ARBA" id="ARBA00022692"/>
    </source>
</evidence>
<name>A0A9W6JKA2_9HYPH</name>